<evidence type="ECO:0000313" key="5">
    <source>
        <dbReference type="Proteomes" id="UP000279972"/>
    </source>
</evidence>
<dbReference type="PANTHER" id="PTHR43698">
    <property type="entry name" value="RIBD C-TERMINAL DOMAIN CONTAINING PROTEIN"/>
    <property type="match status" value="1"/>
</dbReference>
<accession>A0A3G6RV70</accession>
<feature type="domain" description="Cupin type-2" evidence="1">
    <location>
        <begin position="44"/>
        <end position="105"/>
    </location>
</feature>
<dbReference type="InterPro" id="IPR011051">
    <property type="entry name" value="RmlC_Cupin_sf"/>
</dbReference>
<dbReference type="Pfam" id="PF07883">
    <property type="entry name" value="Cupin_2"/>
    <property type="match status" value="1"/>
</dbReference>
<dbReference type="AlphaFoldDB" id="A0A3G6RV70"/>
<evidence type="ECO:0000259" key="1">
    <source>
        <dbReference type="Pfam" id="PF07883"/>
    </source>
</evidence>
<reference evidence="2 5" key="2">
    <citation type="submission" date="2018-11" db="EMBL/GenBank/DDBJ databases">
        <title>Proposal to divide the Flavobacteriaceae and reorganize its genera based on Amino Acid Identity values calculated from whole genome sequences.</title>
        <authorList>
            <person name="Nicholson A.C."/>
            <person name="Gulvik C.A."/>
            <person name="Whitney A.M."/>
            <person name="Humrighouse B.W."/>
            <person name="Bell M."/>
            <person name="Holmes B."/>
            <person name="Steigerwalt A.G."/>
            <person name="Villarma A."/>
            <person name="Sheth M."/>
            <person name="Batra D."/>
            <person name="Pryor J."/>
            <person name="Bernardet J.-F."/>
            <person name="Hugo C."/>
            <person name="Kampfer P."/>
            <person name="Newman J."/>
            <person name="McQuiston J.R."/>
        </authorList>
    </citation>
    <scope>NUCLEOTIDE SEQUENCE [LARGE SCALE GENOMIC DNA]</scope>
    <source>
        <strain evidence="2 5">KC_1864</strain>
    </source>
</reference>
<sequence>MATYTEKEIAAMGFVPAQQEYFTGKAWLKNYVFPDDKTDAYIGEVLFEPGTRNNWHTHGSNQILLVREGICYYQEEGKPVQKIKAGDFVNIMPGIKHWHGASPDEVMIHTAIGINAEKGLVNWMEPVTDKEYNEG</sequence>
<organism evidence="3 4">
    <name type="scientific">Chryseobacterium lactis</name>
    <dbReference type="NCBI Taxonomy" id="1241981"/>
    <lineage>
        <taxon>Bacteria</taxon>
        <taxon>Pseudomonadati</taxon>
        <taxon>Bacteroidota</taxon>
        <taxon>Flavobacteriia</taxon>
        <taxon>Flavobacteriales</taxon>
        <taxon>Weeksellaceae</taxon>
        <taxon>Chryseobacterium group</taxon>
        <taxon>Chryseobacterium</taxon>
    </lineage>
</organism>
<proteinExistence type="predicted"/>
<reference evidence="3 4" key="1">
    <citation type="submission" date="2018-01" db="EMBL/GenBank/DDBJ databases">
        <title>Draft genome sequences of Chryseobacterium lactis NCTC11390, Chryseobacterium oncorhynchi 701B-08, and Chryseobacterium viscerum 687B-08.</title>
        <authorList>
            <person name="Jeong J.-J."/>
            <person name="Lee Y.J."/>
            <person name="Park B."/>
            <person name="Choi I.-G."/>
            <person name="Kim K.D."/>
        </authorList>
    </citation>
    <scope>NUCLEOTIDE SEQUENCE [LARGE SCALE GENOMIC DNA]</scope>
    <source>
        <strain evidence="3 4">NCTC11390</strain>
    </source>
</reference>
<evidence type="ECO:0000313" key="4">
    <source>
        <dbReference type="Proteomes" id="UP000236262"/>
    </source>
</evidence>
<name>A0A3G6RV70_CHRLC</name>
<evidence type="ECO:0000313" key="3">
    <source>
        <dbReference type="EMBL" id="PNW11886.1"/>
    </source>
</evidence>
<dbReference type="InterPro" id="IPR014710">
    <property type="entry name" value="RmlC-like_jellyroll"/>
</dbReference>
<dbReference type="CDD" id="cd02233">
    <property type="entry name" value="cupin_HNL-like"/>
    <property type="match status" value="1"/>
</dbReference>
<dbReference type="Proteomes" id="UP000236262">
    <property type="component" value="Unassembled WGS sequence"/>
</dbReference>
<gene>
    <name evidence="3" type="ORF">C1637_20760</name>
    <name evidence="2" type="ORF">EG342_12400</name>
</gene>
<dbReference type="Gene3D" id="2.60.120.10">
    <property type="entry name" value="Jelly Rolls"/>
    <property type="match status" value="1"/>
</dbReference>
<dbReference type="KEGG" id="clac:EG342_12400"/>
<keyword evidence="5" id="KW-1185">Reference proteome</keyword>
<dbReference type="SUPFAM" id="SSF51182">
    <property type="entry name" value="RmlC-like cupins"/>
    <property type="match status" value="1"/>
</dbReference>
<dbReference type="EMBL" id="PPEH01000010">
    <property type="protein sequence ID" value="PNW11886.1"/>
    <property type="molecule type" value="Genomic_DNA"/>
</dbReference>
<dbReference type="OrthoDB" id="9802489at2"/>
<dbReference type="PANTHER" id="PTHR43698:SF1">
    <property type="entry name" value="BLL4564 PROTEIN"/>
    <property type="match status" value="1"/>
</dbReference>
<protein>
    <submittedName>
        <fullName evidence="3">Cupin domain-containing protein</fullName>
    </submittedName>
</protein>
<dbReference type="Proteomes" id="UP000279972">
    <property type="component" value="Chromosome"/>
</dbReference>
<dbReference type="RefSeq" id="WP_103293608.1">
    <property type="nucleotide sequence ID" value="NZ_CP033924.1"/>
</dbReference>
<dbReference type="InterPro" id="IPR013096">
    <property type="entry name" value="Cupin_2"/>
</dbReference>
<dbReference type="EMBL" id="CP033924">
    <property type="protein sequence ID" value="AZA85147.1"/>
    <property type="molecule type" value="Genomic_DNA"/>
</dbReference>
<evidence type="ECO:0000313" key="2">
    <source>
        <dbReference type="EMBL" id="AZA85147.1"/>
    </source>
</evidence>
<dbReference type="InterPro" id="IPR047263">
    <property type="entry name" value="HNL-like_cupin"/>
</dbReference>